<keyword evidence="3" id="KW-1185">Reference proteome</keyword>
<protein>
    <submittedName>
        <fullName evidence="2">Uncharacterized protein</fullName>
    </submittedName>
</protein>
<reference evidence="2 3" key="1">
    <citation type="submission" date="2021-05" db="EMBL/GenBank/DDBJ databases">
        <title>Genome Assembly of Synthetic Allotetraploid Brassica napus Reveals Homoeologous Exchanges between Subgenomes.</title>
        <authorList>
            <person name="Davis J.T."/>
        </authorList>
    </citation>
    <scope>NUCLEOTIDE SEQUENCE [LARGE SCALE GENOMIC DNA]</scope>
    <source>
        <strain evidence="3">cv. Da-Ae</strain>
        <tissue evidence="2">Seedling</tissue>
    </source>
</reference>
<evidence type="ECO:0000313" key="2">
    <source>
        <dbReference type="EMBL" id="KAH0907551.1"/>
    </source>
</evidence>
<organism evidence="2 3">
    <name type="scientific">Brassica napus</name>
    <name type="common">Rape</name>
    <dbReference type="NCBI Taxonomy" id="3708"/>
    <lineage>
        <taxon>Eukaryota</taxon>
        <taxon>Viridiplantae</taxon>
        <taxon>Streptophyta</taxon>
        <taxon>Embryophyta</taxon>
        <taxon>Tracheophyta</taxon>
        <taxon>Spermatophyta</taxon>
        <taxon>Magnoliopsida</taxon>
        <taxon>eudicotyledons</taxon>
        <taxon>Gunneridae</taxon>
        <taxon>Pentapetalae</taxon>
        <taxon>rosids</taxon>
        <taxon>malvids</taxon>
        <taxon>Brassicales</taxon>
        <taxon>Brassicaceae</taxon>
        <taxon>Brassiceae</taxon>
        <taxon>Brassica</taxon>
    </lineage>
</organism>
<comment type="caution">
    <text evidence="2">The sequence shown here is derived from an EMBL/GenBank/DDBJ whole genome shotgun (WGS) entry which is preliminary data.</text>
</comment>
<evidence type="ECO:0000256" key="1">
    <source>
        <dbReference type="SAM" id="MobiDB-lite"/>
    </source>
</evidence>
<proteinExistence type="predicted"/>
<feature type="region of interest" description="Disordered" evidence="1">
    <location>
        <begin position="1"/>
        <end position="32"/>
    </location>
</feature>
<sequence>MQHRAQTYHTSHDEQRIPRKSTERTTVNGTVNERRLHGKRINGNLTNTAYKYNGYETKSHLFHE</sequence>
<evidence type="ECO:0000313" key="3">
    <source>
        <dbReference type="Proteomes" id="UP000824890"/>
    </source>
</evidence>
<feature type="compositionally biased region" description="Basic and acidic residues" evidence="1">
    <location>
        <begin position="10"/>
        <end position="23"/>
    </location>
</feature>
<dbReference type="Proteomes" id="UP000824890">
    <property type="component" value="Unassembled WGS sequence"/>
</dbReference>
<name>A0ABQ8BTT9_BRANA</name>
<gene>
    <name evidence="2" type="ORF">HID58_039378</name>
</gene>
<accession>A0ABQ8BTT9</accession>
<dbReference type="EMBL" id="JAGKQM010000010">
    <property type="protein sequence ID" value="KAH0907551.1"/>
    <property type="molecule type" value="Genomic_DNA"/>
</dbReference>